<feature type="region of interest" description="Disordered" evidence="1">
    <location>
        <begin position="1"/>
        <end position="20"/>
    </location>
</feature>
<evidence type="ECO:0000256" key="1">
    <source>
        <dbReference type="SAM" id="MobiDB-lite"/>
    </source>
</evidence>
<feature type="non-terminal residue" evidence="2">
    <location>
        <position position="1"/>
    </location>
</feature>
<evidence type="ECO:0000313" key="2">
    <source>
        <dbReference type="EMBL" id="EDN56255.1"/>
    </source>
</evidence>
<feature type="compositionally biased region" description="Polar residues" evidence="1">
    <location>
        <begin position="10"/>
        <end position="20"/>
    </location>
</feature>
<gene>
    <name evidence="2" type="ORF">VEx25_2015</name>
</gene>
<proteinExistence type="predicted"/>
<evidence type="ECO:0000313" key="3">
    <source>
        <dbReference type="Proteomes" id="UP000242664"/>
    </source>
</evidence>
<protein>
    <submittedName>
        <fullName evidence="2">Uncharacterized protein</fullName>
    </submittedName>
</protein>
<dbReference type="EMBL" id="DS267842">
    <property type="protein sequence ID" value="EDN56255.1"/>
    <property type="molecule type" value="Genomic_DNA"/>
</dbReference>
<organism evidence="2 3">
    <name type="scientific">Vibrio antiquarius (strain Ex25)</name>
    <dbReference type="NCBI Taxonomy" id="150340"/>
    <lineage>
        <taxon>Bacteria</taxon>
        <taxon>Pseudomonadati</taxon>
        <taxon>Pseudomonadota</taxon>
        <taxon>Gammaproteobacteria</taxon>
        <taxon>Vibrionales</taxon>
        <taxon>Vibrionaceae</taxon>
        <taxon>Vibrio</taxon>
        <taxon>Vibrio diabolicus subgroup</taxon>
    </lineage>
</organism>
<name>A0ABM9WS65_VIBAE</name>
<sequence length="20" mass="2460">SRQYLERAIPQNQTDPFRCH</sequence>
<reference evidence="3" key="1">
    <citation type="submission" date="2006-10" db="EMBL/GenBank/DDBJ databases">
        <authorList>
            <person name="Heidelberg J."/>
            <person name="Sebastian Y."/>
        </authorList>
    </citation>
    <scope>NUCLEOTIDE SEQUENCE [LARGE SCALE GENOMIC DNA]</scope>
    <source>
        <strain evidence="3">EX25</strain>
    </source>
</reference>
<dbReference type="Proteomes" id="UP000242664">
    <property type="component" value="Unassembled WGS sequence"/>
</dbReference>
<keyword evidence="3" id="KW-1185">Reference proteome</keyword>
<accession>A0ABM9WS65</accession>